<evidence type="ECO:0000256" key="2">
    <source>
        <dbReference type="ARBA" id="ARBA00023125"/>
    </source>
</evidence>
<dbReference type="InterPro" id="IPR017970">
    <property type="entry name" value="Homeobox_CS"/>
</dbReference>
<dbReference type="InterPro" id="IPR020479">
    <property type="entry name" value="HD_metazoa"/>
</dbReference>
<feature type="compositionally biased region" description="Low complexity" evidence="7">
    <location>
        <begin position="162"/>
        <end position="171"/>
    </location>
</feature>
<dbReference type="AlphaFoldDB" id="A0AAN9TV73"/>
<evidence type="ECO:0000256" key="3">
    <source>
        <dbReference type="ARBA" id="ARBA00023155"/>
    </source>
</evidence>
<dbReference type="GO" id="GO:0000978">
    <property type="term" value="F:RNA polymerase II cis-regulatory region sequence-specific DNA binding"/>
    <property type="evidence" value="ECO:0007669"/>
    <property type="project" value="TreeGrafter"/>
</dbReference>
<evidence type="ECO:0000256" key="4">
    <source>
        <dbReference type="ARBA" id="ARBA00023242"/>
    </source>
</evidence>
<keyword evidence="2 5" id="KW-0238">DNA-binding</keyword>
<dbReference type="GO" id="GO:0005634">
    <property type="term" value="C:nucleus"/>
    <property type="evidence" value="ECO:0007669"/>
    <property type="project" value="UniProtKB-SubCell"/>
</dbReference>
<protein>
    <recommendedName>
        <fullName evidence="8">Homeobox domain-containing protein</fullName>
    </recommendedName>
</protein>
<feature type="compositionally biased region" description="Polar residues" evidence="7">
    <location>
        <begin position="230"/>
        <end position="241"/>
    </location>
</feature>
<name>A0AAN9TV73_9HEMI</name>
<dbReference type="SMART" id="SM00389">
    <property type="entry name" value="HOX"/>
    <property type="match status" value="1"/>
</dbReference>
<feature type="region of interest" description="Disordered" evidence="7">
    <location>
        <begin position="153"/>
        <end position="252"/>
    </location>
</feature>
<comment type="caution">
    <text evidence="9">The sequence shown here is derived from an EMBL/GenBank/DDBJ whole genome shotgun (WGS) entry which is preliminary data.</text>
</comment>
<evidence type="ECO:0000313" key="10">
    <source>
        <dbReference type="Proteomes" id="UP001367676"/>
    </source>
</evidence>
<dbReference type="PROSITE" id="PS50071">
    <property type="entry name" value="HOMEOBOX_2"/>
    <property type="match status" value="1"/>
</dbReference>
<dbReference type="GO" id="GO:0000981">
    <property type="term" value="F:DNA-binding transcription factor activity, RNA polymerase II-specific"/>
    <property type="evidence" value="ECO:0007669"/>
    <property type="project" value="InterPro"/>
</dbReference>
<dbReference type="PRINTS" id="PR00024">
    <property type="entry name" value="HOMEOBOX"/>
</dbReference>
<dbReference type="PANTHER" id="PTHR45664">
    <property type="entry name" value="PROTEIN ZERKNUELLT 1-RELATED"/>
    <property type="match status" value="1"/>
</dbReference>
<evidence type="ECO:0000256" key="1">
    <source>
        <dbReference type="ARBA" id="ARBA00004123"/>
    </source>
</evidence>
<evidence type="ECO:0000256" key="6">
    <source>
        <dbReference type="RuleBase" id="RU000682"/>
    </source>
</evidence>
<feature type="domain" description="Homeobox" evidence="8">
    <location>
        <begin position="250"/>
        <end position="310"/>
    </location>
</feature>
<organism evidence="9 10">
    <name type="scientific">Parthenolecanium corni</name>
    <dbReference type="NCBI Taxonomy" id="536013"/>
    <lineage>
        <taxon>Eukaryota</taxon>
        <taxon>Metazoa</taxon>
        <taxon>Ecdysozoa</taxon>
        <taxon>Arthropoda</taxon>
        <taxon>Hexapoda</taxon>
        <taxon>Insecta</taxon>
        <taxon>Pterygota</taxon>
        <taxon>Neoptera</taxon>
        <taxon>Paraneoptera</taxon>
        <taxon>Hemiptera</taxon>
        <taxon>Sternorrhyncha</taxon>
        <taxon>Coccoidea</taxon>
        <taxon>Coccidae</taxon>
        <taxon>Parthenolecanium</taxon>
    </lineage>
</organism>
<evidence type="ECO:0000313" key="9">
    <source>
        <dbReference type="EMBL" id="KAK7605512.1"/>
    </source>
</evidence>
<feature type="DNA-binding region" description="Homeobox" evidence="5">
    <location>
        <begin position="252"/>
        <end position="311"/>
    </location>
</feature>
<keyword evidence="4 5" id="KW-0539">Nucleus</keyword>
<gene>
    <name evidence="9" type="ORF">V9T40_007370</name>
</gene>
<dbReference type="EMBL" id="JBBCAQ010000002">
    <property type="protein sequence ID" value="KAK7605512.1"/>
    <property type="molecule type" value="Genomic_DNA"/>
</dbReference>
<evidence type="ECO:0000259" key="8">
    <source>
        <dbReference type="PROSITE" id="PS50071"/>
    </source>
</evidence>
<dbReference type="SUPFAM" id="SSF46689">
    <property type="entry name" value="Homeodomain-like"/>
    <property type="match status" value="1"/>
</dbReference>
<dbReference type="CDD" id="cd00086">
    <property type="entry name" value="homeodomain"/>
    <property type="match status" value="1"/>
</dbReference>
<dbReference type="PROSITE" id="PS00027">
    <property type="entry name" value="HOMEOBOX_1"/>
    <property type="match status" value="1"/>
</dbReference>
<accession>A0AAN9TV73</accession>
<reference evidence="9 10" key="1">
    <citation type="submission" date="2024-03" db="EMBL/GenBank/DDBJ databases">
        <title>Adaptation during the transition from Ophiocordyceps entomopathogen to insect associate is accompanied by gene loss and intensified selection.</title>
        <authorList>
            <person name="Ward C.M."/>
            <person name="Onetto C.A."/>
            <person name="Borneman A.R."/>
        </authorList>
    </citation>
    <scope>NUCLEOTIDE SEQUENCE [LARGE SCALE GENOMIC DNA]</scope>
    <source>
        <strain evidence="9">AWRI1</strain>
        <tissue evidence="9">Single Adult Female</tissue>
    </source>
</reference>
<keyword evidence="10" id="KW-1185">Reference proteome</keyword>
<dbReference type="InterPro" id="IPR009057">
    <property type="entry name" value="Homeodomain-like_sf"/>
</dbReference>
<dbReference type="Proteomes" id="UP001367676">
    <property type="component" value="Unassembled WGS sequence"/>
</dbReference>
<dbReference type="Pfam" id="PF00046">
    <property type="entry name" value="Homeodomain"/>
    <property type="match status" value="1"/>
</dbReference>
<evidence type="ECO:0000256" key="5">
    <source>
        <dbReference type="PROSITE-ProRule" id="PRU00108"/>
    </source>
</evidence>
<sequence>MLRFKFLEANGILYSASTLPEENKAATGQFVEMMDTPPFAATNLTAKKLSKSFLVDSIMKDDAVGGGSRACSKSSATYDPLLPTYYSNLSNYLYNLGFSTHRFPPAAAACLPIPAHFALPHAAVPATSSHHHPLQVGGAVYTFGRTQLGGGAISRLADHKTPTPTTIIPTPLRSTDTEKSRPIRPTPMTRHSQRETKIAPCKSSRSDESDFFTKDESEPPRASTPLETPDSPTSPSKTFDTNMDAHLEPPSSKRIRTAFTSTQLLELEREFSSNMYLSRLRRIEIATYLRLSEKQVKIWFQNRRVKYKKEENGSQSGEDGHTFSTSNKCCCLRTCSSNRKRKNSECYEVSTCSEESSNNVEEHNNIDNTWTCKQEP</sequence>
<dbReference type="InterPro" id="IPR001356">
    <property type="entry name" value="HD"/>
</dbReference>
<feature type="compositionally biased region" description="Basic and acidic residues" evidence="7">
    <location>
        <begin position="204"/>
        <end position="219"/>
    </location>
</feature>
<dbReference type="PANTHER" id="PTHR45664:SF20">
    <property type="entry name" value="AGAP001560-PA"/>
    <property type="match status" value="1"/>
</dbReference>
<dbReference type="Gene3D" id="1.10.10.60">
    <property type="entry name" value="Homeodomain-like"/>
    <property type="match status" value="1"/>
</dbReference>
<evidence type="ECO:0000256" key="7">
    <source>
        <dbReference type="SAM" id="MobiDB-lite"/>
    </source>
</evidence>
<proteinExistence type="predicted"/>
<comment type="subcellular location">
    <subcellularLocation>
        <location evidence="1 5 6">Nucleus</location>
    </subcellularLocation>
</comment>
<keyword evidence="3 5" id="KW-0371">Homeobox</keyword>